<dbReference type="PANTHER" id="PTHR21666">
    <property type="entry name" value="PEPTIDASE-RELATED"/>
    <property type="match status" value="1"/>
</dbReference>
<feature type="domain" description="M23ase beta-sheet core" evidence="1">
    <location>
        <begin position="34"/>
        <end position="137"/>
    </location>
</feature>
<dbReference type="Pfam" id="PF01551">
    <property type="entry name" value="Peptidase_M23"/>
    <property type="match status" value="1"/>
</dbReference>
<comment type="caution">
    <text evidence="2">The sequence shown here is derived from an EMBL/GenBank/DDBJ whole genome shotgun (WGS) entry which is preliminary data.</text>
</comment>
<evidence type="ECO:0000313" key="3">
    <source>
        <dbReference type="Proteomes" id="UP000178109"/>
    </source>
</evidence>
<dbReference type="InterPro" id="IPR016047">
    <property type="entry name" value="M23ase_b-sheet_dom"/>
</dbReference>
<dbReference type="Gene3D" id="2.70.70.10">
    <property type="entry name" value="Glucose Permease (Domain IIA)"/>
    <property type="match status" value="1"/>
</dbReference>
<dbReference type="InterPro" id="IPR011055">
    <property type="entry name" value="Dup_hybrid_motif"/>
</dbReference>
<organism evidence="2 3">
    <name type="scientific">Candidatus Komeilibacteria bacterium RIFCSPLOWO2_02_FULL_48_11</name>
    <dbReference type="NCBI Taxonomy" id="1798553"/>
    <lineage>
        <taxon>Bacteria</taxon>
        <taxon>Candidatus Komeiliibacteriota</taxon>
    </lineage>
</organism>
<reference evidence="2 3" key="1">
    <citation type="journal article" date="2016" name="Nat. Commun.">
        <title>Thousands of microbial genomes shed light on interconnected biogeochemical processes in an aquifer system.</title>
        <authorList>
            <person name="Anantharaman K."/>
            <person name="Brown C.T."/>
            <person name="Hug L.A."/>
            <person name="Sharon I."/>
            <person name="Castelle C.J."/>
            <person name="Probst A.J."/>
            <person name="Thomas B.C."/>
            <person name="Singh A."/>
            <person name="Wilkins M.J."/>
            <person name="Karaoz U."/>
            <person name="Brodie E.L."/>
            <person name="Williams K.H."/>
            <person name="Hubbard S.S."/>
            <person name="Banfield J.F."/>
        </authorList>
    </citation>
    <scope>NUCLEOTIDE SEQUENCE [LARGE SCALE GENOMIC DNA]</scope>
</reference>
<dbReference type="AlphaFoldDB" id="A0A1G2BUD6"/>
<dbReference type="CDD" id="cd12797">
    <property type="entry name" value="M23_peptidase"/>
    <property type="match status" value="1"/>
</dbReference>
<dbReference type="EMBL" id="MHKO01000016">
    <property type="protein sequence ID" value="OGY92723.1"/>
    <property type="molecule type" value="Genomic_DNA"/>
</dbReference>
<dbReference type="STRING" id="1798553.A3H70_00830"/>
<dbReference type="InterPro" id="IPR050570">
    <property type="entry name" value="Cell_wall_metabolism_enzyme"/>
</dbReference>
<evidence type="ECO:0000259" key="1">
    <source>
        <dbReference type="Pfam" id="PF01551"/>
    </source>
</evidence>
<proteinExistence type="predicted"/>
<dbReference type="PANTHER" id="PTHR21666:SF270">
    <property type="entry name" value="MUREIN HYDROLASE ACTIVATOR ENVC"/>
    <property type="match status" value="1"/>
</dbReference>
<sequence>MPLSRASERITKKPFGIKITPQISPVQPERFSGFHTGTDFETFPEEQGEEVAVFAICAGKLAVKRIASGYGGVLAQNCILAGEPVAVVYGHIALGSVTAKVGDELKSGEQIAALGEPGIDTDGERKHLHLGIHKGSQVDIRGYVQNQSELGGWLDFSTSK</sequence>
<name>A0A1G2BUD6_9BACT</name>
<evidence type="ECO:0000313" key="2">
    <source>
        <dbReference type="EMBL" id="OGY92723.1"/>
    </source>
</evidence>
<dbReference type="SUPFAM" id="SSF51261">
    <property type="entry name" value="Duplicated hybrid motif"/>
    <property type="match status" value="1"/>
</dbReference>
<protein>
    <recommendedName>
        <fullName evidence="1">M23ase beta-sheet core domain-containing protein</fullName>
    </recommendedName>
</protein>
<gene>
    <name evidence="2" type="ORF">A3H70_00830</name>
</gene>
<dbReference type="Proteomes" id="UP000178109">
    <property type="component" value="Unassembled WGS sequence"/>
</dbReference>
<accession>A0A1G2BUD6</accession>
<dbReference type="GO" id="GO:0004222">
    <property type="term" value="F:metalloendopeptidase activity"/>
    <property type="evidence" value="ECO:0007669"/>
    <property type="project" value="TreeGrafter"/>
</dbReference>